<proteinExistence type="inferred from homology"/>
<name>A0A3B4AYB1_9GOBI</name>
<dbReference type="AlphaFoldDB" id="A0A3B4AYB1"/>
<evidence type="ECO:0000259" key="4">
    <source>
        <dbReference type="PROSITE" id="PS51720"/>
    </source>
</evidence>
<dbReference type="PANTHER" id="PTHR10903">
    <property type="entry name" value="GTPASE, IMAP FAMILY MEMBER-RELATED"/>
    <property type="match status" value="1"/>
</dbReference>
<keyword evidence="6" id="KW-1185">Reference proteome</keyword>
<dbReference type="PANTHER" id="PTHR10903:SF148">
    <property type="entry name" value="LEUCINE-RICH REPEAT-CONTAINING PROTEIN DDB_G0290503"/>
    <property type="match status" value="1"/>
</dbReference>
<evidence type="ECO:0000313" key="6">
    <source>
        <dbReference type="Proteomes" id="UP000261520"/>
    </source>
</evidence>
<organism evidence="5 6">
    <name type="scientific">Periophthalmus magnuspinnatus</name>
    <dbReference type="NCBI Taxonomy" id="409849"/>
    <lineage>
        <taxon>Eukaryota</taxon>
        <taxon>Metazoa</taxon>
        <taxon>Chordata</taxon>
        <taxon>Craniata</taxon>
        <taxon>Vertebrata</taxon>
        <taxon>Euteleostomi</taxon>
        <taxon>Actinopterygii</taxon>
        <taxon>Neopterygii</taxon>
        <taxon>Teleostei</taxon>
        <taxon>Neoteleostei</taxon>
        <taxon>Acanthomorphata</taxon>
        <taxon>Gobiaria</taxon>
        <taxon>Gobiiformes</taxon>
        <taxon>Gobioidei</taxon>
        <taxon>Gobiidae</taxon>
        <taxon>Oxudercinae</taxon>
        <taxon>Periophthalmus</taxon>
    </lineage>
</organism>
<dbReference type="SUPFAM" id="SSF52540">
    <property type="entry name" value="P-loop containing nucleoside triphosphate hydrolases"/>
    <property type="match status" value="1"/>
</dbReference>
<feature type="domain" description="AIG1-type G" evidence="4">
    <location>
        <begin position="21"/>
        <end position="232"/>
    </location>
</feature>
<evidence type="ECO:0000313" key="5">
    <source>
        <dbReference type="Ensembl" id="ENSPMGP00000022237.1"/>
    </source>
</evidence>
<reference evidence="5" key="1">
    <citation type="submission" date="2025-08" db="UniProtKB">
        <authorList>
            <consortium name="Ensembl"/>
        </authorList>
    </citation>
    <scope>IDENTIFICATION</scope>
</reference>
<keyword evidence="3" id="KW-0342">GTP-binding</keyword>
<protein>
    <recommendedName>
        <fullName evidence="4">AIG1-type G domain-containing protein</fullName>
    </recommendedName>
</protein>
<keyword evidence="2" id="KW-0547">Nucleotide-binding</keyword>
<dbReference type="PROSITE" id="PS51720">
    <property type="entry name" value="G_AIG1"/>
    <property type="match status" value="1"/>
</dbReference>
<evidence type="ECO:0000256" key="3">
    <source>
        <dbReference type="ARBA" id="ARBA00023134"/>
    </source>
</evidence>
<dbReference type="Gene3D" id="3.40.50.300">
    <property type="entry name" value="P-loop containing nucleotide triphosphate hydrolases"/>
    <property type="match status" value="1"/>
</dbReference>
<comment type="similarity">
    <text evidence="1">Belongs to the TRAFAC class TrmE-Era-EngA-EngB-Septin-like GTPase superfamily. AIG1/Toc34/Toc159-like paraseptin GTPase family. IAN subfamily.</text>
</comment>
<evidence type="ECO:0000256" key="1">
    <source>
        <dbReference type="ARBA" id="ARBA00008535"/>
    </source>
</evidence>
<evidence type="ECO:0000256" key="2">
    <source>
        <dbReference type="ARBA" id="ARBA00022741"/>
    </source>
</evidence>
<reference evidence="5" key="2">
    <citation type="submission" date="2025-09" db="UniProtKB">
        <authorList>
            <consortium name="Ensembl"/>
        </authorList>
    </citation>
    <scope>IDENTIFICATION</scope>
</reference>
<accession>A0A3B4AYB1</accession>
<dbReference type="STRING" id="409849.ENSPMGP00000022237"/>
<dbReference type="GO" id="GO:0005525">
    <property type="term" value="F:GTP binding"/>
    <property type="evidence" value="ECO:0007669"/>
    <property type="project" value="UniProtKB-KW"/>
</dbReference>
<dbReference type="InterPro" id="IPR006703">
    <property type="entry name" value="G_AIG1"/>
</dbReference>
<dbReference type="Pfam" id="PF04548">
    <property type="entry name" value="AIG1"/>
    <property type="match status" value="1"/>
</dbReference>
<dbReference type="InterPro" id="IPR027417">
    <property type="entry name" value="P-loop_NTPase"/>
</dbReference>
<sequence>MTTPASPSSCPAVNHSPVSPISDLRLVLLGRKGVGKSMAGNTILGAGFEFGKPTEECIKRRADVNGIKVTVVDTPGWEWYYPLNSTPNWVKRETLRSITLCPPGPHAILLVVRSLLPVFLTCTEAYRKAIEYNVNLVASDIWEHAMVLFTWGETLGVNIEQHIQRNGEHRKLIEKCKGRYHVLTSKKNNSSIAKLFEKMNEAINKRDDLVVTELGLWRCKPSDSEEICQRKQVFQSHKNNQKTCFG</sequence>
<dbReference type="Ensembl" id="ENSPMGT00000023682.1">
    <property type="protein sequence ID" value="ENSPMGP00000022237.1"/>
    <property type="gene ID" value="ENSPMGG00000017993.1"/>
</dbReference>
<dbReference type="InterPro" id="IPR045058">
    <property type="entry name" value="GIMA/IAN/Toc"/>
</dbReference>
<dbReference type="Proteomes" id="UP000261520">
    <property type="component" value="Unplaced"/>
</dbReference>